<reference evidence="1 2" key="1">
    <citation type="submission" date="2013-07" db="EMBL/GenBank/DDBJ databases">
        <title>Draft genome sequence of Pseudoalteromonas luteoviolacea 2ta16.</title>
        <authorList>
            <person name="Allen E.E."/>
            <person name="Azam F."/>
            <person name="Podell S."/>
        </authorList>
    </citation>
    <scope>NUCLEOTIDE SEQUENCE [LARGE SCALE GENOMIC DNA]</scope>
    <source>
        <strain evidence="1 2">2ta16</strain>
    </source>
</reference>
<dbReference type="AlphaFoldDB" id="V4J5A0"/>
<protein>
    <submittedName>
        <fullName evidence="1">Uncharacterized protein</fullName>
    </submittedName>
</protein>
<comment type="caution">
    <text evidence="1">The sequence shown here is derived from an EMBL/GenBank/DDBJ whole genome shotgun (WGS) entry which is preliminary data.</text>
</comment>
<gene>
    <name evidence="1" type="ORF">PL2TA16_01636</name>
</gene>
<dbReference type="EMBL" id="AUSV01000134">
    <property type="protein sequence ID" value="ESP90532.1"/>
    <property type="molecule type" value="Genomic_DNA"/>
</dbReference>
<evidence type="ECO:0000313" key="2">
    <source>
        <dbReference type="Proteomes" id="UP000017820"/>
    </source>
</evidence>
<dbReference type="Proteomes" id="UP000017820">
    <property type="component" value="Unassembled WGS sequence"/>
</dbReference>
<evidence type="ECO:0000313" key="1">
    <source>
        <dbReference type="EMBL" id="ESP90532.1"/>
    </source>
</evidence>
<name>V4J5A0_PSEL2</name>
<accession>V4J5A0</accession>
<proteinExistence type="predicted"/>
<organism evidence="1 2">
    <name type="scientific">Pseudoalteromonas luteoviolacea (strain 2ta16)</name>
    <dbReference type="NCBI Taxonomy" id="1353533"/>
    <lineage>
        <taxon>Bacteria</taxon>
        <taxon>Pseudomonadati</taxon>
        <taxon>Pseudomonadota</taxon>
        <taxon>Gammaproteobacteria</taxon>
        <taxon>Alteromonadales</taxon>
        <taxon>Pseudoalteromonadaceae</taxon>
        <taxon>Pseudoalteromonas</taxon>
    </lineage>
</organism>
<sequence>MGVFHYYRTQSGMFNGGSEISTRLQIGSKDVIDTTSSVGGYMKFESDDINKVYKLLELHHKQMPRLLQTVLVSARPKLCV</sequence>